<dbReference type="EMBL" id="MU806545">
    <property type="protein sequence ID" value="KAJ3834350.1"/>
    <property type="molecule type" value="Genomic_DNA"/>
</dbReference>
<feature type="compositionally biased region" description="Low complexity" evidence="1">
    <location>
        <begin position="51"/>
        <end position="65"/>
    </location>
</feature>
<protein>
    <submittedName>
        <fullName evidence="2">Uncharacterized protein</fullName>
    </submittedName>
</protein>
<evidence type="ECO:0000313" key="2">
    <source>
        <dbReference type="EMBL" id="KAJ3834350.1"/>
    </source>
</evidence>
<dbReference type="Proteomes" id="UP001163846">
    <property type="component" value="Unassembled WGS sequence"/>
</dbReference>
<keyword evidence="3" id="KW-1185">Reference proteome</keyword>
<organism evidence="2 3">
    <name type="scientific">Lentinula raphanica</name>
    <dbReference type="NCBI Taxonomy" id="153919"/>
    <lineage>
        <taxon>Eukaryota</taxon>
        <taxon>Fungi</taxon>
        <taxon>Dikarya</taxon>
        <taxon>Basidiomycota</taxon>
        <taxon>Agaricomycotina</taxon>
        <taxon>Agaricomycetes</taxon>
        <taxon>Agaricomycetidae</taxon>
        <taxon>Agaricales</taxon>
        <taxon>Marasmiineae</taxon>
        <taxon>Omphalotaceae</taxon>
        <taxon>Lentinula</taxon>
    </lineage>
</organism>
<proteinExistence type="predicted"/>
<name>A0AA38P146_9AGAR</name>
<gene>
    <name evidence="2" type="ORF">F5878DRAFT_664854</name>
</gene>
<feature type="region of interest" description="Disordered" evidence="1">
    <location>
        <begin position="1"/>
        <end position="93"/>
    </location>
</feature>
<reference evidence="2" key="1">
    <citation type="submission" date="2022-08" db="EMBL/GenBank/DDBJ databases">
        <authorList>
            <consortium name="DOE Joint Genome Institute"/>
            <person name="Min B."/>
            <person name="Riley R."/>
            <person name="Sierra-Patev S."/>
            <person name="Naranjo-Ortiz M."/>
            <person name="Looney B."/>
            <person name="Konkel Z."/>
            <person name="Slot J.C."/>
            <person name="Sakamoto Y."/>
            <person name="Steenwyk J.L."/>
            <person name="Rokas A."/>
            <person name="Carro J."/>
            <person name="Camarero S."/>
            <person name="Ferreira P."/>
            <person name="Molpeceres G."/>
            <person name="Ruiz-Duenas F.J."/>
            <person name="Serrano A."/>
            <person name="Henrissat B."/>
            <person name="Drula E."/>
            <person name="Hughes K.W."/>
            <person name="Mata J.L."/>
            <person name="Ishikawa N.K."/>
            <person name="Vargas-Isla R."/>
            <person name="Ushijima S."/>
            <person name="Smith C.A."/>
            <person name="Ahrendt S."/>
            <person name="Andreopoulos W."/>
            <person name="He G."/>
            <person name="Labutti K."/>
            <person name="Lipzen A."/>
            <person name="Ng V."/>
            <person name="Sandor L."/>
            <person name="Barry K."/>
            <person name="Martinez A.T."/>
            <person name="Xiao Y."/>
            <person name="Gibbons J.G."/>
            <person name="Terashima K."/>
            <person name="Hibbett D.S."/>
            <person name="Grigoriev I.V."/>
        </authorList>
    </citation>
    <scope>NUCLEOTIDE SEQUENCE</scope>
    <source>
        <strain evidence="2">TFB9207</strain>
    </source>
</reference>
<feature type="compositionally biased region" description="Polar residues" evidence="1">
    <location>
        <begin position="20"/>
        <end position="42"/>
    </location>
</feature>
<comment type="caution">
    <text evidence="2">The sequence shown here is derived from an EMBL/GenBank/DDBJ whole genome shotgun (WGS) entry which is preliminary data.</text>
</comment>
<dbReference type="AlphaFoldDB" id="A0AA38P146"/>
<evidence type="ECO:0000313" key="3">
    <source>
        <dbReference type="Proteomes" id="UP001163846"/>
    </source>
</evidence>
<accession>A0AA38P146</accession>
<evidence type="ECO:0000256" key="1">
    <source>
        <dbReference type="SAM" id="MobiDB-lite"/>
    </source>
</evidence>
<sequence length="373" mass="41996">MSFEDFRPPSPTPLSPLNNVSTSQTFSNARPRSRSRSFTWSITPRHKRRYSSSSPSPTRQPAQPSKKAAQPSKRAGPASKRAKSFRKDTQDDEIVFTSMGPVVEGGGDSNKNWPAAKKSIVFDFILGINADDRFNLFKKAPGKIFAKAAPLTGKTATQCQSMFQRARQLYNRIHAFLRVTGGGGDGDEDKIDDNFDFDDDDKIAELLDKAKANGKDVAGINAKLLREWKEHGWLDLFESRYGKNPKTERNYALSSAMPISPAKSIKELEVEEEPATPVIKTEPTNAAQVVAEHRFTPAQRIRNSSQDLMGGINDYFRTRAQVDEGVAQRKEKRFEYKQFKDRVEWAQNLLKDDTISTEQRTRLHKIILDALEA</sequence>